<dbReference type="OrthoDB" id="10609244at2759"/>
<organism evidence="2 3">
    <name type="scientific">Halteria grandinella</name>
    <dbReference type="NCBI Taxonomy" id="5974"/>
    <lineage>
        <taxon>Eukaryota</taxon>
        <taxon>Sar</taxon>
        <taxon>Alveolata</taxon>
        <taxon>Ciliophora</taxon>
        <taxon>Intramacronucleata</taxon>
        <taxon>Spirotrichea</taxon>
        <taxon>Stichotrichia</taxon>
        <taxon>Sporadotrichida</taxon>
        <taxon>Halteriidae</taxon>
        <taxon>Halteria</taxon>
    </lineage>
</organism>
<comment type="caution">
    <text evidence="2">The sequence shown here is derived from an EMBL/GenBank/DDBJ whole genome shotgun (WGS) entry which is preliminary data.</text>
</comment>
<protein>
    <submittedName>
        <fullName evidence="2">Uncharacterized protein</fullName>
    </submittedName>
</protein>
<feature type="compositionally biased region" description="Low complexity" evidence="1">
    <location>
        <begin position="89"/>
        <end position="105"/>
    </location>
</feature>
<name>A0A8J8NAD4_HALGN</name>
<dbReference type="AlphaFoldDB" id="A0A8J8NAD4"/>
<sequence>MVESQSTRGLIIISTLFKEGRIDEDQRDQLKDMIFSEDAILLSLLERYDNEQDIKEAVLSYCNRGAVQSSHRPQRDQQPSGFQMVTVESQQTAASTTADQADLDQMSSPSDSALDFLKRKRLNQMAAKQKQEAQQPVAAPTQAQQQTQQQQPPAMGGGFTIGATIDECELGASPVMKQGIFNSKHNKMLSPLAMSIRTLFLNKNGSQGPQ</sequence>
<dbReference type="Proteomes" id="UP000785679">
    <property type="component" value="Unassembled WGS sequence"/>
</dbReference>
<feature type="region of interest" description="Disordered" evidence="1">
    <location>
        <begin position="88"/>
        <end position="111"/>
    </location>
</feature>
<evidence type="ECO:0000313" key="3">
    <source>
        <dbReference type="Proteomes" id="UP000785679"/>
    </source>
</evidence>
<keyword evidence="3" id="KW-1185">Reference proteome</keyword>
<gene>
    <name evidence="2" type="ORF">FGO68_gene255</name>
</gene>
<evidence type="ECO:0000256" key="1">
    <source>
        <dbReference type="SAM" id="MobiDB-lite"/>
    </source>
</evidence>
<feature type="region of interest" description="Disordered" evidence="1">
    <location>
        <begin position="124"/>
        <end position="160"/>
    </location>
</feature>
<dbReference type="EMBL" id="RRYP01030787">
    <property type="protein sequence ID" value="TNV71081.1"/>
    <property type="molecule type" value="Genomic_DNA"/>
</dbReference>
<reference evidence="2" key="1">
    <citation type="submission" date="2019-06" db="EMBL/GenBank/DDBJ databases">
        <authorList>
            <person name="Zheng W."/>
        </authorList>
    </citation>
    <scope>NUCLEOTIDE SEQUENCE</scope>
    <source>
        <strain evidence="2">QDHG01</strain>
    </source>
</reference>
<proteinExistence type="predicted"/>
<evidence type="ECO:0000313" key="2">
    <source>
        <dbReference type="EMBL" id="TNV71081.1"/>
    </source>
</evidence>
<feature type="compositionally biased region" description="Low complexity" evidence="1">
    <location>
        <begin position="124"/>
        <end position="154"/>
    </location>
</feature>
<accession>A0A8J8NAD4</accession>